<dbReference type="InterPro" id="IPR050542">
    <property type="entry name" value="Glycosyl_Hydrlase18_Chitinase"/>
</dbReference>
<dbReference type="PANTHER" id="PTHR45708">
    <property type="entry name" value="ENDOCHITINASE"/>
    <property type="match status" value="1"/>
</dbReference>
<dbReference type="Gene3D" id="3.20.20.80">
    <property type="entry name" value="Glycosidases"/>
    <property type="match status" value="1"/>
</dbReference>
<evidence type="ECO:0000256" key="3">
    <source>
        <dbReference type="ARBA" id="ARBA00022801"/>
    </source>
</evidence>
<gene>
    <name evidence="8" type="primary">CHLY</name>
    <name evidence="8" type="ORF">CFP56_035435</name>
</gene>
<dbReference type="AlphaFoldDB" id="A0AAW0JB69"/>
<evidence type="ECO:0000256" key="2">
    <source>
        <dbReference type="ARBA" id="ARBA00012729"/>
    </source>
</evidence>
<evidence type="ECO:0000313" key="9">
    <source>
        <dbReference type="Proteomes" id="UP000237347"/>
    </source>
</evidence>
<accession>A0AAW0JB69</accession>
<proteinExistence type="predicted"/>
<dbReference type="GO" id="GO:0008843">
    <property type="term" value="F:endochitinase activity"/>
    <property type="evidence" value="ECO:0007669"/>
    <property type="project" value="UniProtKB-EC"/>
</dbReference>
<evidence type="ECO:0000256" key="1">
    <source>
        <dbReference type="ARBA" id="ARBA00000822"/>
    </source>
</evidence>
<dbReference type="EC" id="3.2.1.14" evidence="2"/>
<keyword evidence="5" id="KW-0119">Carbohydrate metabolism</keyword>
<evidence type="ECO:0000256" key="5">
    <source>
        <dbReference type="ARBA" id="ARBA00023277"/>
    </source>
</evidence>
<dbReference type="Proteomes" id="UP000237347">
    <property type="component" value="Unassembled WGS sequence"/>
</dbReference>
<dbReference type="GO" id="GO:0006032">
    <property type="term" value="P:chitin catabolic process"/>
    <property type="evidence" value="ECO:0007669"/>
    <property type="project" value="UniProtKB-KW"/>
</dbReference>
<evidence type="ECO:0000256" key="6">
    <source>
        <dbReference type="ARBA" id="ARBA00023295"/>
    </source>
</evidence>
<keyword evidence="3" id="KW-0378">Hydrolase</keyword>
<name>A0AAW0JB69_QUESU</name>
<protein>
    <recommendedName>
        <fullName evidence="2">chitinase</fullName>
        <ecNumber evidence="2">3.2.1.14</ecNumber>
    </recommendedName>
</protein>
<dbReference type="GO" id="GO:0005576">
    <property type="term" value="C:extracellular region"/>
    <property type="evidence" value="ECO:0007669"/>
    <property type="project" value="TreeGrafter"/>
</dbReference>
<sequence>MDAKNVADYVWNNFFDGQSPSRPLGDAILGGIDFDIERGSTLHWDDLARYRKAYSQSGRVSPSRPLGDAILGGIDFDIELGSTLHWDDLAGYLKAYSQSGRVVHLKLGSTLHWDDLAGYLKAYSQSGRVVHLKLGSTLHWDDLARYLKAYSQSGRVVHLRNLKSSILPKTKQNNAPKRSKWNHEIHINNNASKIHVNPSEGNPRTDSSALTVQNNHRHLRFPDLDIVGRLEPPDGLSSTLEKCYLFSFLHHPLLLYMKTKKLNLSRPVHLHYCPSQMMQVNSLVKTFTRNKAKAFENVSSASSENCM</sequence>
<evidence type="ECO:0000313" key="8">
    <source>
        <dbReference type="EMBL" id="KAK7823469.1"/>
    </source>
</evidence>
<keyword evidence="9" id="KW-1185">Reference proteome</keyword>
<keyword evidence="4" id="KW-0146">Chitin degradation</keyword>
<comment type="caution">
    <text evidence="8">The sequence shown here is derived from an EMBL/GenBank/DDBJ whole genome shotgun (WGS) entry which is preliminary data.</text>
</comment>
<keyword evidence="7" id="KW-0624">Polysaccharide degradation</keyword>
<dbReference type="GO" id="GO:0000272">
    <property type="term" value="P:polysaccharide catabolic process"/>
    <property type="evidence" value="ECO:0007669"/>
    <property type="project" value="UniProtKB-KW"/>
</dbReference>
<dbReference type="InterPro" id="IPR017853">
    <property type="entry name" value="GH"/>
</dbReference>
<organism evidence="8 9">
    <name type="scientific">Quercus suber</name>
    <name type="common">Cork oak</name>
    <dbReference type="NCBI Taxonomy" id="58331"/>
    <lineage>
        <taxon>Eukaryota</taxon>
        <taxon>Viridiplantae</taxon>
        <taxon>Streptophyta</taxon>
        <taxon>Embryophyta</taxon>
        <taxon>Tracheophyta</taxon>
        <taxon>Spermatophyta</taxon>
        <taxon>Magnoliopsida</taxon>
        <taxon>eudicotyledons</taxon>
        <taxon>Gunneridae</taxon>
        <taxon>Pentapetalae</taxon>
        <taxon>rosids</taxon>
        <taxon>fabids</taxon>
        <taxon>Fagales</taxon>
        <taxon>Fagaceae</taxon>
        <taxon>Quercus</taxon>
    </lineage>
</organism>
<comment type="catalytic activity">
    <reaction evidence="1">
        <text>Random endo-hydrolysis of N-acetyl-beta-D-glucosaminide (1-&gt;4)-beta-linkages in chitin and chitodextrins.</text>
        <dbReference type="EC" id="3.2.1.14"/>
    </reaction>
</comment>
<evidence type="ECO:0000256" key="4">
    <source>
        <dbReference type="ARBA" id="ARBA00023024"/>
    </source>
</evidence>
<dbReference type="PANTHER" id="PTHR45708:SF21">
    <property type="entry name" value="ACIDIC ENDOCHITINASE"/>
    <property type="match status" value="1"/>
</dbReference>
<dbReference type="EMBL" id="PKMF04000632">
    <property type="protein sequence ID" value="KAK7823469.1"/>
    <property type="molecule type" value="Genomic_DNA"/>
</dbReference>
<reference evidence="8 9" key="1">
    <citation type="journal article" date="2018" name="Sci. Data">
        <title>The draft genome sequence of cork oak.</title>
        <authorList>
            <person name="Ramos A.M."/>
            <person name="Usie A."/>
            <person name="Barbosa P."/>
            <person name="Barros P.M."/>
            <person name="Capote T."/>
            <person name="Chaves I."/>
            <person name="Simoes F."/>
            <person name="Abreu I."/>
            <person name="Carrasquinho I."/>
            <person name="Faro C."/>
            <person name="Guimaraes J.B."/>
            <person name="Mendonca D."/>
            <person name="Nobrega F."/>
            <person name="Rodrigues L."/>
            <person name="Saibo N.J.M."/>
            <person name="Varela M.C."/>
            <person name="Egas C."/>
            <person name="Matos J."/>
            <person name="Miguel C.M."/>
            <person name="Oliveira M.M."/>
            <person name="Ricardo C.P."/>
            <person name="Goncalves S."/>
        </authorList>
    </citation>
    <scope>NUCLEOTIDE SEQUENCE [LARGE SCALE GENOMIC DNA]</scope>
    <source>
        <strain evidence="9">cv. HL8</strain>
    </source>
</reference>
<keyword evidence="6" id="KW-0326">Glycosidase</keyword>
<dbReference type="SUPFAM" id="SSF51445">
    <property type="entry name" value="(Trans)glycosidases"/>
    <property type="match status" value="2"/>
</dbReference>
<evidence type="ECO:0000256" key="7">
    <source>
        <dbReference type="ARBA" id="ARBA00023326"/>
    </source>
</evidence>